<sequence length="369" mass="40696">MHTLTFDVEAEKSQLTQIFIDRIATQGSIFNVLNVNINDVLFDDVTKKIHNQDKLLSDMKNDLIIAKKDGENWFNETQPQLTFVPQAAINFASQWNASISTILSIVRQSSPNRSELAAIFGGFKDKIDEQLLTLTSLMSHLVAAKTDLSADANNFSNKHLSFKQLEEIDKENLAAVRIKLNQVKAMVAQYNCRIDVDTIKANKELAIASNAMKYGKKLGNPGKVVGLTIGLIFIVSAVETIDDLLATVDNRFNEEQKEGKYEMDMSFLSAQLLALETASSALAGFVTQVEDMISSLQKTIDGWQRESAVMVAIIADLNGVTPVNEIINEFDLGKTAQQWDEISIFAAKWQHAEVSPAGHNDLVLGGSTS</sequence>
<keyword evidence="2" id="KW-1185">Reference proteome</keyword>
<dbReference type="RefSeq" id="WP_144044841.1">
    <property type="nucleotide sequence ID" value="NZ_CP041614.1"/>
</dbReference>
<dbReference type="Gene3D" id="1.20.1170.10">
    <property type="match status" value="1"/>
</dbReference>
<name>A0ABX5WTM7_9GAMM</name>
<evidence type="ECO:0000313" key="2">
    <source>
        <dbReference type="Proteomes" id="UP000315947"/>
    </source>
</evidence>
<dbReference type="SUPFAM" id="SSF58100">
    <property type="entry name" value="Bacterial hemolysins"/>
    <property type="match status" value="1"/>
</dbReference>
<gene>
    <name evidence="1" type="ORF">FM037_03335</name>
</gene>
<protein>
    <submittedName>
        <fullName evidence="1">HBL/NHE enterotoxin family protein</fullName>
    </submittedName>
</protein>
<dbReference type="EMBL" id="CP041614">
    <property type="protein sequence ID" value="QDO82452.1"/>
    <property type="molecule type" value="Genomic_DNA"/>
</dbReference>
<dbReference type="InterPro" id="IPR008414">
    <property type="entry name" value="HBL"/>
</dbReference>
<evidence type="ECO:0000313" key="1">
    <source>
        <dbReference type="EMBL" id="QDO82452.1"/>
    </source>
</evidence>
<reference evidence="1 2" key="1">
    <citation type="submission" date="2019-07" db="EMBL/GenBank/DDBJ databases">
        <title>Shewanella sp. YLB-06 whole genomic sequence.</title>
        <authorList>
            <person name="Yu L."/>
        </authorList>
    </citation>
    <scope>NUCLEOTIDE SEQUENCE [LARGE SCALE GENOMIC DNA]</scope>
    <source>
        <strain evidence="1 2">YLB-06</strain>
    </source>
</reference>
<proteinExistence type="predicted"/>
<dbReference type="Proteomes" id="UP000315947">
    <property type="component" value="Chromosome"/>
</dbReference>
<accession>A0ABX5WTM7</accession>
<dbReference type="Pfam" id="PF05791">
    <property type="entry name" value="Bacillus_HBL"/>
    <property type="match status" value="1"/>
</dbReference>
<organism evidence="1 2">
    <name type="scientific">Shewanella psychropiezotolerans</name>
    <dbReference type="NCBI Taxonomy" id="2593655"/>
    <lineage>
        <taxon>Bacteria</taxon>
        <taxon>Pseudomonadati</taxon>
        <taxon>Pseudomonadota</taxon>
        <taxon>Gammaproteobacteria</taxon>
        <taxon>Alteromonadales</taxon>
        <taxon>Shewanellaceae</taxon>
        <taxon>Shewanella</taxon>
    </lineage>
</organism>